<keyword evidence="1" id="KW-1133">Transmembrane helix</keyword>
<organism evidence="2 3">
    <name type="scientific">Aspergillus leporis</name>
    <dbReference type="NCBI Taxonomy" id="41062"/>
    <lineage>
        <taxon>Eukaryota</taxon>
        <taxon>Fungi</taxon>
        <taxon>Dikarya</taxon>
        <taxon>Ascomycota</taxon>
        <taxon>Pezizomycotina</taxon>
        <taxon>Eurotiomycetes</taxon>
        <taxon>Eurotiomycetidae</taxon>
        <taxon>Eurotiales</taxon>
        <taxon>Aspergillaceae</taxon>
        <taxon>Aspergillus</taxon>
        <taxon>Aspergillus subgen. Circumdati</taxon>
    </lineage>
</organism>
<keyword evidence="3" id="KW-1185">Reference proteome</keyword>
<protein>
    <submittedName>
        <fullName evidence="2">Uncharacterized protein</fullName>
    </submittedName>
</protein>
<name>A0A5N5WHX3_9EURO</name>
<evidence type="ECO:0000313" key="2">
    <source>
        <dbReference type="EMBL" id="KAB8068076.1"/>
    </source>
</evidence>
<accession>A0A5N5WHX3</accession>
<keyword evidence="1" id="KW-0472">Membrane</keyword>
<keyword evidence="1" id="KW-0812">Transmembrane</keyword>
<evidence type="ECO:0000313" key="3">
    <source>
        <dbReference type="Proteomes" id="UP000326565"/>
    </source>
</evidence>
<dbReference type="Proteomes" id="UP000326565">
    <property type="component" value="Unassembled WGS sequence"/>
</dbReference>
<sequence>MIASTFKTGLGFSSAIYFHRTFASSLPVFLGISHMIVILGCIARLGSYKVELSRSKVPRN</sequence>
<dbReference type="AlphaFoldDB" id="A0A5N5WHX3"/>
<feature type="transmembrane region" description="Helical" evidence="1">
    <location>
        <begin position="26"/>
        <end position="46"/>
    </location>
</feature>
<gene>
    <name evidence="2" type="ORF">BDV29DRAFT_185158</name>
</gene>
<proteinExistence type="predicted"/>
<dbReference type="EMBL" id="ML732418">
    <property type="protein sequence ID" value="KAB8068076.1"/>
    <property type="molecule type" value="Genomic_DNA"/>
</dbReference>
<reference evidence="2 3" key="1">
    <citation type="submission" date="2019-04" db="EMBL/GenBank/DDBJ databases">
        <title>Friends and foes A comparative genomics study of 23 Aspergillus species from section Flavi.</title>
        <authorList>
            <consortium name="DOE Joint Genome Institute"/>
            <person name="Kjaerbolling I."/>
            <person name="Vesth T."/>
            <person name="Frisvad J.C."/>
            <person name="Nybo J.L."/>
            <person name="Theobald S."/>
            <person name="Kildgaard S."/>
            <person name="Isbrandt T."/>
            <person name="Kuo A."/>
            <person name="Sato A."/>
            <person name="Lyhne E.K."/>
            <person name="Kogle M.E."/>
            <person name="Wiebenga A."/>
            <person name="Kun R.S."/>
            <person name="Lubbers R.J."/>
            <person name="Makela M.R."/>
            <person name="Barry K."/>
            <person name="Chovatia M."/>
            <person name="Clum A."/>
            <person name="Daum C."/>
            <person name="Haridas S."/>
            <person name="He G."/>
            <person name="LaButti K."/>
            <person name="Lipzen A."/>
            <person name="Mondo S."/>
            <person name="Riley R."/>
            <person name="Salamov A."/>
            <person name="Simmons B.A."/>
            <person name="Magnuson J.K."/>
            <person name="Henrissat B."/>
            <person name="Mortensen U.H."/>
            <person name="Larsen T.O."/>
            <person name="Devries R.P."/>
            <person name="Grigoriev I.V."/>
            <person name="Machida M."/>
            <person name="Baker S.E."/>
            <person name="Andersen M.R."/>
        </authorList>
    </citation>
    <scope>NUCLEOTIDE SEQUENCE [LARGE SCALE GENOMIC DNA]</scope>
    <source>
        <strain evidence="2 3">CBS 151.66</strain>
    </source>
</reference>
<evidence type="ECO:0000256" key="1">
    <source>
        <dbReference type="SAM" id="Phobius"/>
    </source>
</evidence>